<evidence type="ECO:0000256" key="4">
    <source>
        <dbReference type="ARBA" id="ARBA00023065"/>
    </source>
</evidence>
<protein>
    <recommendedName>
        <fullName evidence="8">ATP synthase subunit delta</fullName>
    </recommendedName>
    <alternativeName>
        <fullName evidence="8">ATP synthase F(1) sector subunit delta</fullName>
    </alternativeName>
    <alternativeName>
        <fullName evidence="8">F-type ATPase subunit delta</fullName>
        <shortName evidence="8">F-ATPase subunit delta</shortName>
    </alternativeName>
</protein>
<dbReference type="HAMAP" id="MF_01416">
    <property type="entry name" value="ATP_synth_delta_bact"/>
    <property type="match status" value="1"/>
</dbReference>
<reference evidence="9 10" key="1">
    <citation type="submission" date="2021-01" db="EMBL/GenBank/DDBJ databases">
        <title>Sequencing the genomes of 1000 actinobacteria strains.</title>
        <authorList>
            <person name="Klenk H.-P."/>
        </authorList>
    </citation>
    <scope>NUCLEOTIDE SEQUENCE [LARGE SCALE GENOMIC DNA]</scope>
    <source>
        <strain evidence="9 10">DSM 18662</strain>
    </source>
</reference>
<evidence type="ECO:0000256" key="5">
    <source>
        <dbReference type="ARBA" id="ARBA00023136"/>
    </source>
</evidence>
<evidence type="ECO:0000313" key="9">
    <source>
        <dbReference type="EMBL" id="MBM7797396.1"/>
    </source>
</evidence>
<dbReference type="InterPro" id="IPR020781">
    <property type="entry name" value="ATPase_OSCP/d_CS"/>
</dbReference>
<dbReference type="Pfam" id="PF00213">
    <property type="entry name" value="OSCP"/>
    <property type="match status" value="1"/>
</dbReference>
<dbReference type="PRINTS" id="PR00125">
    <property type="entry name" value="ATPASEDELTA"/>
</dbReference>
<dbReference type="PROSITE" id="PS00389">
    <property type="entry name" value="ATPASE_DELTA"/>
    <property type="match status" value="1"/>
</dbReference>
<keyword evidence="6 8" id="KW-0139">CF(1)</keyword>
<evidence type="ECO:0000256" key="8">
    <source>
        <dbReference type="HAMAP-Rule" id="MF_01416"/>
    </source>
</evidence>
<keyword evidence="2 8" id="KW-0813">Transport</keyword>
<comment type="function">
    <text evidence="8">This protein is part of the stalk that links CF(0) to CF(1). It either transmits conformational changes from CF(0) to CF(1) or is implicated in proton conduction.</text>
</comment>
<dbReference type="Proteomes" id="UP000704762">
    <property type="component" value="Unassembled WGS sequence"/>
</dbReference>
<keyword evidence="8" id="KW-1003">Cell membrane</keyword>
<name>A0ABS2REI0_9ACTN</name>
<keyword evidence="4 8" id="KW-0406">Ion transport</keyword>
<gene>
    <name evidence="8" type="primary">atpH</name>
    <name evidence="9" type="ORF">JOE57_000317</name>
</gene>
<evidence type="ECO:0000256" key="3">
    <source>
        <dbReference type="ARBA" id="ARBA00022781"/>
    </source>
</evidence>
<dbReference type="RefSeq" id="WP_204916093.1">
    <property type="nucleotide sequence ID" value="NZ_BAAAQP010000003.1"/>
</dbReference>
<dbReference type="InterPro" id="IPR000711">
    <property type="entry name" value="ATPase_OSCP/dsu"/>
</dbReference>
<dbReference type="NCBIfam" id="NF009967">
    <property type="entry name" value="PRK13430.1"/>
    <property type="match status" value="1"/>
</dbReference>
<keyword evidence="5 8" id="KW-0472">Membrane</keyword>
<organism evidence="9 10">
    <name type="scientific">Microlunatus panaciterrae</name>
    <dbReference type="NCBI Taxonomy" id="400768"/>
    <lineage>
        <taxon>Bacteria</taxon>
        <taxon>Bacillati</taxon>
        <taxon>Actinomycetota</taxon>
        <taxon>Actinomycetes</taxon>
        <taxon>Propionibacteriales</taxon>
        <taxon>Propionibacteriaceae</taxon>
        <taxon>Microlunatus</taxon>
    </lineage>
</organism>
<accession>A0ABS2REI0</accession>
<keyword evidence="10" id="KW-1185">Reference proteome</keyword>
<dbReference type="EMBL" id="JAFBCF010000001">
    <property type="protein sequence ID" value="MBM7797396.1"/>
    <property type="molecule type" value="Genomic_DNA"/>
</dbReference>
<evidence type="ECO:0000256" key="7">
    <source>
        <dbReference type="ARBA" id="ARBA00023310"/>
    </source>
</evidence>
<proteinExistence type="inferred from homology"/>
<evidence type="ECO:0000313" key="10">
    <source>
        <dbReference type="Proteomes" id="UP000704762"/>
    </source>
</evidence>
<keyword evidence="7 8" id="KW-0066">ATP synthesis</keyword>
<evidence type="ECO:0000256" key="6">
    <source>
        <dbReference type="ARBA" id="ARBA00023196"/>
    </source>
</evidence>
<comment type="similarity">
    <text evidence="8">Belongs to the ATPase delta chain family.</text>
</comment>
<dbReference type="PANTHER" id="PTHR11910">
    <property type="entry name" value="ATP SYNTHASE DELTA CHAIN"/>
    <property type="match status" value="1"/>
</dbReference>
<evidence type="ECO:0000256" key="2">
    <source>
        <dbReference type="ARBA" id="ARBA00022448"/>
    </source>
</evidence>
<comment type="subcellular location">
    <subcellularLocation>
        <location evidence="8">Cell membrane</location>
        <topology evidence="8">Peripheral membrane protein</topology>
    </subcellularLocation>
    <subcellularLocation>
        <location evidence="1">Membrane</location>
    </subcellularLocation>
</comment>
<evidence type="ECO:0000256" key="1">
    <source>
        <dbReference type="ARBA" id="ARBA00004370"/>
    </source>
</evidence>
<keyword evidence="3 8" id="KW-0375">Hydrogen ion transport</keyword>
<comment type="caution">
    <text evidence="9">The sequence shown here is derived from an EMBL/GenBank/DDBJ whole genome shotgun (WGS) entry which is preliminary data.</text>
</comment>
<sequence>MSQSEEARLSLLDHVLDGMPVSDQLARELFQVVDALSASAVLRRTLSDPAIREASRQGMTHALFDGKVGETAVQLVAEAAVQRWGGGRSFVDALERQAVRAQLKAARDRGQLVETEDELFRFGRMVEGDSALLAALSNRTVPLANRQALVEDLLRGRANDATVTLATRAVAARERNFANTLDGYVTLAADEQSRSIATVRVARPLTEEQSSRLQSVLSQQAGRDVVLQVIIDPDVLGGVRVELGDEAIEGTVASRLENARRLFG</sequence>
<comment type="function">
    <text evidence="8">F(1)F(0) ATP synthase produces ATP from ADP in the presence of a proton or sodium gradient. F-type ATPases consist of two structural domains, F(1) containing the extramembraneous catalytic core and F(0) containing the membrane proton channel, linked together by a central stalk and a peripheral stalk. During catalysis, ATP synthesis in the catalytic domain of F(1) is coupled via a rotary mechanism of the central stalk subunits to proton translocation.</text>
</comment>